<dbReference type="Pfam" id="PF00106">
    <property type="entry name" value="adh_short"/>
    <property type="match status" value="1"/>
</dbReference>
<dbReference type="NCBIfam" id="NF006159">
    <property type="entry name" value="PRK08303.1"/>
    <property type="match status" value="1"/>
</dbReference>
<evidence type="ECO:0000313" key="2">
    <source>
        <dbReference type="Proteomes" id="UP000316406"/>
    </source>
</evidence>
<dbReference type="InterPro" id="IPR002347">
    <property type="entry name" value="SDR_fam"/>
</dbReference>
<evidence type="ECO:0000313" key="1">
    <source>
        <dbReference type="EMBL" id="TSI17749.1"/>
    </source>
</evidence>
<accession>A0A556CJZ5</accession>
<dbReference type="AlphaFoldDB" id="A0A556CJZ5"/>
<dbReference type="PANTHER" id="PTHR44147">
    <property type="entry name" value="DEHYDROGENASE/REDUCTASE SDR FAMILY MEMBER 1"/>
    <property type="match status" value="1"/>
</dbReference>
<reference evidence="1 2" key="1">
    <citation type="submission" date="2019-07" db="EMBL/GenBank/DDBJ databases">
        <title>Draft genome sequence of Brevibacterium aurantiacum XU54 isolated from Xinjiang China.</title>
        <authorList>
            <person name="Xu X."/>
        </authorList>
    </citation>
    <scope>NUCLEOTIDE SEQUENCE [LARGE SCALE GENOMIC DNA]</scope>
    <source>
        <strain evidence="1 2">XU54</strain>
    </source>
</reference>
<sequence length="323" mass="35500">MTSHHESTASQFAPPNQRSLTDRVALVAGATRGAGRAIARELARAGAFVYCTGRSTSMRPSDYGRSETIEGTAELIRAEGGRAEAIVCDHLQPPLIDEVIRRIDGQHGRLDILLNDIGGEAYVSWGEKFWNTDFESGMRLVNAGLITHLNTAHAALPLLTRRPGGLHIEITDGTYEFNASHYRESIYLDLTKTGVSRLAFGLGHELEESGCTAAAITPGWLRSEMMLDLFDTTEQSWLEDSLDPTRELPPADFAISETPQFLGRTLVALASDPDRHRFNTRTLNSCELGDLYDIDDIDGSRPDSWAFMAAKEADSGADARDYR</sequence>
<dbReference type="EMBL" id="VLTK01000003">
    <property type="protein sequence ID" value="TSI17749.1"/>
    <property type="molecule type" value="Genomic_DNA"/>
</dbReference>
<dbReference type="RefSeq" id="WP_143921664.1">
    <property type="nucleotide sequence ID" value="NZ_VLTK01000003.1"/>
</dbReference>
<gene>
    <name evidence="1" type="ORF">FO013_05995</name>
</gene>
<proteinExistence type="predicted"/>
<organism evidence="1 2">
    <name type="scientific">Brevibacterium aurantiacum</name>
    <dbReference type="NCBI Taxonomy" id="273384"/>
    <lineage>
        <taxon>Bacteria</taxon>
        <taxon>Bacillati</taxon>
        <taxon>Actinomycetota</taxon>
        <taxon>Actinomycetes</taxon>
        <taxon>Micrococcales</taxon>
        <taxon>Brevibacteriaceae</taxon>
        <taxon>Brevibacterium</taxon>
    </lineage>
</organism>
<protein>
    <submittedName>
        <fullName evidence="1">SDR family NAD(P)-dependent oxidoreductase</fullName>
    </submittedName>
</protein>
<comment type="caution">
    <text evidence="1">The sequence shown here is derived from an EMBL/GenBank/DDBJ whole genome shotgun (WGS) entry which is preliminary data.</text>
</comment>
<dbReference type="InterPro" id="IPR036291">
    <property type="entry name" value="NAD(P)-bd_dom_sf"/>
</dbReference>
<keyword evidence="2" id="KW-1185">Reference proteome</keyword>
<dbReference type="Gene3D" id="3.40.50.720">
    <property type="entry name" value="NAD(P)-binding Rossmann-like Domain"/>
    <property type="match status" value="1"/>
</dbReference>
<dbReference type="PRINTS" id="PR00081">
    <property type="entry name" value="GDHRDH"/>
</dbReference>
<dbReference type="PANTHER" id="PTHR44147:SF2">
    <property type="entry name" value="DEHYDROGENASE_REDUCTASE SDR FAMILY MEMBER 1"/>
    <property type="match status" value="1"/>
</dbReference>
<dbReference type="Proteomes" id="UP000316406">
    <property type="component" value="Unassembled WGS sequence"/>
</dbReference>
<dbReference type="OrthoDB" id="63584at2"/>
<dbReference type="SUPFAM" id="SSF51735">
    <property type="entry name" value="NAD(P)-binding Rossmann-fold domains"/>
    <property type="match status" value="1"/>
</dbReference>
<name>A0A556CJZ5_BREAU</name>